<dbReference type="SUPFAM" id="SSF51445">
    <property type="entry name" value="(Trans)glycosidases"/>
    <property type="match status" value="1"/>
</dbReference>
<dbReference type="Pfam" id="PF01301">
    <property type="entry name" value="Glyco_hydro_35"/>
    <property type="match status" value="1"/>
</dbReference>
<comment type="caution">
    <text evidence="3">The sequence shown here is derived from an EMBL/GenBank/DDBJ whole genome shotgun (WGS) entry which is preliminary data.</text>
</comment>
<dbReference type="InterPro" id="IPR031330">
    <property type="entry name" value="Gly_Hdrlase_35_cat"/>
</dbReference>
<proteinExistence type="inferred from homology"/>
<dbReference type="EMBL" id="JRFS01000009">
    <property type="protein sequence ID" value="PWE84391.1"/>
    <property type="molecule type" value="Genomic_DNA"/>
</dbReference>
<dbReference type="GO" id="GO:0005975">
    <property type="term" value="P:carbohydrate metabolic process"/>
    <property type="evidence" value="ECO:0007669"/>
    <property type="project" value="InterPro"/>
</dbReference>
<evidence type="ECO:0000313" key="3">
    <source>
        <dbReference type="EMBL" id="PWE84391.1"/>
    </source>
</evidence>
<feature type="domain" description="Glycoside hydrolase 35 catalytic" evidence="2">
    <location>
        <begin position="1"/>
        <end position="51"/>
    </location>
</feature>
<evidence type="ECO:0000256" key="1">
    <source>
        <dbReference type="ARBA" id="ARBA00009809"/>
    </source>
</evidence>
<name>A0A2U2EIP6_9FIRM</name>
<comment type="similarity">
    <text evidence="1">Belongs to the glycosyl hydrolase 35 family.</text>
</comment>
<dbReference type="PANTHER" id="PTHR23421">
    <property type="entry name" value="BETA-GALACTOSIDASE RELATED"/>
    <property type="match status" value="1"/>
</dbReference>
<dbReference type="InterPro" id="IPR017853">
    <property type="entry name" value="GH"/>
</dbReference>
<evidence type="ECO:0000259" key="2">
    <source>
        <dbReference type="Pfam" id="PF01301"/>
    </source>
</evidence>
<dbReference type="GO" id="GO:0004553">
    <property type="term" value="F:hydrolase activity, hydrolyzing O-glycosyl compounds"/>
    <property type="evidence" value="ECO:0007669"/>
    <property type="project" value="InterPro"/>
</dbReference>
<dbReference type="Proteomes" id="UP000245905">
    <property type="component" value="Unassembled WGS sequence"/>
</dbReference>
<dbReference type="AlphaFoldDB" id="A0A2U2EIP6"/>
<protein>
    <recommendedName>
        <fullName evidence="2">Glycoside hydrolase 35 catalytic domain-containing protein</fullName>
    </recommendedName>
</protein>
<organism evidence="3 4">
    <name type="scientific">Agathobacter rectalis</name>
    <dbReference type="NCBI Taxonomy" id="39491"/>
    <lineage>
        <taxon>Bacteria</taxon>
        <taxon>Bacillati</taxon>
        <taxon>Bacillota</taxon>
        <taxon>Clostridia</taxon>
        <taxon>Lachnospirales</taxon>
        <taxon>Lachnospiraceae</taxon>
        <taxon>Agathobacter</taxon>
    </lineage>
</organism>
<reference evidence="3 4" key="1">
    <citation type="submission" date="2014-09" db="EMBL/GenBank/DDBJ databases">
        <title>Butyrate-producing bacteria isolated from human gut.</title>
        <authorList>
            <person name="Zhang Q."/>
            <person name="Zhao L."/>
        </authorList>
    </citation>
    <scope>NUCLEOTIDE SEQUENCE [LARGE SCALE GENOMIC DNA]</scope>
    <source>
        <strain evidence="3 4">R22</strain>
    </source>
</reference>
<sequence length="156" mass="18041">MFIGGTNWGFMNGSNYYDELTPDVTSYDYDALLTEDGRFTDKYYAFRNVILKYLSTDKKKECDELLIRLQENSVSAREYGAIKVNRIAGLFDNLDNISKRIEMLSPDIAFWKIGCTLILSAQPILLFFSCTIFQIFENLKGFKRMSIKIEHCLIVP</sequence>
<gene>
    <name evidence="3" type="ORF">LD38_05535</name>
</gene>
<dbReference type="Gene3D" id="2.60.120.260">
    <property type="entry name" value="Galactose-binding domain-like"/>
    <property type="match status" value="2"/>
</dbReference>
<dbReference type="InterPro" id="IPR001944">
    <property type="entry name" value="Glycoside_Hdrlase_35"/>
</dbReference>
<evidence type="ECO:0000313" key="4">
    <source>
        <dbReference type="Proteomes" id="UP000245905"/>
    </source>
</evidence>
<accession>A0A2U2EIP6</accession>